<accession>A0A4U1BL82</accession>
<dbReference type="Proteomes" id="UP000305675">
    <property type="component" value="Unassembled WGS sequence"/>
</dbReference>
<organism evidence="1 2">
    <name type="scientific">Ferrimonas aestuarii</name>
    <dbReference type="NCBI Taxonomy" id="2569539"/>
    <lineage>
        <taxon>Bacteria</taxon>
        <taxon>Pseudomonadati</taxon>
        <taxon>Pseudomonadota</taxon>
        <taxon>Gammaproteobacteria</taxon>
        <taxon>Alteromonadales</taxon>
        <taxon>Ferrimonadaceae</taxon>
        <taxon>Ferrimonas</taxon>
    </lineage>
</organism>
<gene>
    <name evidence="1" type="ORF">FCL42_14495</name>
</gene>
<proteinExistence type="predicted"/>
<comment type="caution">
    <text evidence="1">The sequence shown here is derived from an EMBL/GenBank/DDBJ whole genome shotgun (WGS) entry which is preliminary data.</text>
</comment>
<protein>
    <submittedName>
        <fullName evidence="1">Uncharacterized protein</fullName>
    </submittedName>
</protein>
<dbReference type="OrthoDB" id="6894274at2"/>
<reference evidence="1 2" key="1">
    <citation type="submission" date="2019-04" db="EMBL/GenBank/DDBJ databases">
        <authorList>
            <person name="Hwang J.C."/>
        </authorList>
    </citation>
    <scope>NUCLEOTIDE SEQUENCE [LARGE SCALE GENOMIC DNA]</scope>
    <source>
        <strain evidence="1 2">IMCC35002</strain>
    </source>
</reference>
<sequence>MNQLTDMKIDSLSEHDLPVHYRFTDSVRSDGLYLVESKWYPVRETECCYYLVDEHSKRMLNVGNNWFGRPQKRVIKGALRSFAHPDRDMAFQSYLARKRSQAWHAKVGQQTANVALGAYPERSPSAPDTVNGQLKLGAPQFISELVFD</sequence>
<dbReference type="EMBL" id="SWCJ01000012">
    <property type="protein sequence ID" value="TKB53278.1"/>
    <property type="molecule type" value="Genomic_DNA"/>
</dbReference>
<name>A0A4U1BL82_9GAMM</name>
<keyword evidence="2" id="KW-1185">Reference proteome</keyword>
<evidence type="ECO:0000313" key="2">
    <source>
        <dbReference type="Proteomes" id="UP000305675"/>
    </source>
</evidence>
<evidence type="ECO:0000313" key="1">
    <source>
        <dbReference type="EMBL" id="TKB53278.1"/>
    </source>
</evidence>
<dbReference type="AlphaFoldDB" id="A0A4U1BL82"/>
<dbReference type="RefSeq" id="WP_136864145.1">
    <property type="nucleotide sequence ID" value="NZ_SWCJ01000012.1"/>
</dbReference>